<keyword evidence="8" id="KW-0732">Signal</keyword>
<dbReference type="Proteomes" id="UP000033047">
    <property type="component" value="Unassembled WGS sequence"/>
</dbReference>
<dbReference type="PROSITE" id="PS52016">
    <property type="entry name" value="TONB_DEPENDENT_REC_3"/>
    <property type="match status" value="1"/>
</dbReference>
<evidence type="ECO:0000256" key="2">
    <source>
        <dbReference type="ARBA" id="ARBA00022448"/>
    </source>
</evidence>
<dbReference type="Gene3D" id="2.60.40.1120">
    <property type="entry name" value="Carboxypeptidase-like, regulatory domain"/>
    <property type="match status" value="1"/>
</dbReference>
<feature type="chain" id="PRO_5002490808" evidence="8">
    <location>
        <begin position="40"/>
        <end position="1111"/>
    </location>
</feature>
<dbReference type="Gene3D" id="2.170.130.10">
    <property type="entry name" value="TonB-dependent receptor, plug domain"/>
    <property type="match status" value="1"/>
</dbReference>
<evidence type="ECO:0000256" key="1">
    <source>
        <dbReference type="ARBA" id="ARBA00004571"/>
    </source>
</evidence>
<evidence type="ECO:0000256" key="4">
    <source>
        <dbReference type="ARBA" id="ARBA00022692"/>
    </source>
</evidence>
<gene>
    <name evidence="10" type="ORF">HMPREF1535_00454</name>
</gene>
<sequence>MKINPLLIHFLCLKNIQKAFRIMKISFFILFVCACQLFAVNTEAQNAVIELNSNKISIEELFKEIEKQTDYLVIYSTSGLRSNFELSLTKKKAKVSEYLEEALAGHNLKYEFVNNYIILSSLEIKKSQQDKKQLQGTVYDQNGEPVIGANVIEKGTHNGTVTDIDGKFSLTIGKNSSLEITFIGYLAQSVTPKDNTINIYLKEDLQTLDEVVVVGYGVQKKVNVIGAVAAVNSESIGNRPVTNISNAIQGLLPGVSVTSDTGQPGRDNPTLRVRGTGTLNNSNPMYVVDGMPVSGISDIDPNDIESLSVLKDASSAAIYGSRAANGVILITTKKGTERAPRLKYDGYVGWQNAISLPEYLSSAEYAELYNKALIYEGKAPRYTTEEIALFKNGSDPDNYPDTDWHDLFYKTGFMQNHRAEISGGNGGTSYMFSVGYLGQDGIVKNSEYDRYTVRGNVNSKISNVITAGVNLSFMYGDMKEPISAKTGSTGSLFTMINTIAPFVPYKYSNGYYGYNSDGNPISNLDINNINNEKWYSSRAVGNITYEPVKGLKLQENVGFEYKANVAECFKKDQQFYNWKTGSPSMYIGPNSQTDERNNQLRVNLQTLINYNKTFGSHDIGIMGGFEQEYTRYDWTKGYRINFLNNDLWELNAGSPDGQQASGSAYEIALRSFFGRLSYIYDNRYLLELNIRRDGTSRIAQSTRWGNFPSFSAAWRIINESFMEGTRGILSDLKLRGGWGRLGNQAISNYPYQSVLAQKNYALGGSVYQGVAPVDGANKNIKWETTETINLGLDVAFLSNQFVLSVDAYKKKTYDILMKLPVSPLYGLSAPYQNAGEVHNTGVELQLGYKYAHKDWTVDVTANTAYNKNEIVDLKNNGARIWNGYKFLQEGYSIDSYGGFIVDGIFQNEEEVKNNAVINRANAGPGDFKYRDVKEDGVIDAEDRVYLGCSTPKWIFGLNLSATWKNLDASVFFQGAADVKGFLHSWAVGELMGDKSKPSSLYRDAWDAETNPDGKFPRPLSSWSQNSSVYYNSSFWMRNASYLRLKNLQIGYTIPKEWLNILNIEKVRFYYSGQNMLTITKYPKGFDPERTYTDGGSNPLLRAHTFGVNIVF</sequence>
<dbReference type="InterPro" id="IPR039426">
    <property type="entry name" value="TonB-dep_rcpt-like"/>
</dbReference>
<evidence type="ECO:0000259" key="9">
    <source>
        <dbReference type="Pfam" id="PF07715"/>
    </source>
</evidence>
<dbReference type="Pfam" id="PF07715">
    <property type="entry name" value="Plug"/>
    <property type="match status" value="1"/>
</dbReference>
<organism evidence="10 11">
    <name type="scientific">Parabacteroides goldsteinii DSM 19448 = WAL 12034</name>
    <dbReference type="NCBI Taxonomy" id="927665"/>
    <lineage>
        <taxon>Bacteria</taxon>
        <taxon>Pseudomonadati</taxon>
        <taxon>Bacteroidota</taxon>
        <taxon>Bacteroidia</taxon>
        <taxon>Bacteroidales</taxon>
        <taxon>Tannerellaceae</taxon>
        <taxon>Parabacteroides</taxon>
    </lineage>
</organism>
<keyword evidence="3 7" id="KW-1134">Transmembrane beta strand</keyword>
<proteinExistence type="inferred from homology"/>
<keyword evidence="6 7" id="KW-0998">Cell outer membrane</keyword>
<dbReference type="InterPro" id="IPR023996">
    <property type="entry name" value="TonB-dep_OMP_SusC/RagA"/>
</dbReference>
<dbReference type="RefSeq" id="WP_233584417.1">
    <property type="nucleotide sequence ID" value="NZ_KQ033912.1"/>
</dbReference>
<dbReference type="PROSITE" id="PS51257">
    <property type="entry name" value="PROKAR_LIPOPROTEIN"/>
    <property type="match status" value="1"/>
</dbReference>
<dbReference type="InterPro" id="IPR037066">
    <property type="entry name" value="Plug_dom_sf"/>
</dbReference>
<dbReference type="NCBIfam" id="TIGR04057">
    <property type="entry name" value="SusC_RagA_signa"/>
    <property type="match status" value="1"/>
</dbReference>
<comment type="similarity">
    <text evidence="7">Belongs to the TonB-dependent receptor family.</text>
</comment>
<keyword evidence="5 7" id="KW-0472">Membrane</keyword>
<evidence type="ECO:0000256" key="7">
    <source>
        <dbReference type="PROSITE-ProRule" id="PRU01360"/>
    </source>
</evidence>
<dbReference type="GO" id="GO:0009279">
    <property type="term" value="C:cell outer membrane"/>
    <property type="evidence" value="ECO:0007669"/>
    <property type="project" value="UniProtKB-SubCell"/>
</dbReference>
<comment type="caution">
    <text evidence="10">The sequence shown here is derived from an EMBL/GenBank/DDBJ whole genome shotgun (WGS) entry which is preliminary data.</text>
</comment>
<evidence type="ECO:0000256" key="5">
    <source>
        <dbReference type="ARBA" id="ARBA00023136"/>
    </source>
</evidence>
<dbReference type="STRING" id="927665.HMPREF1535_00454"/>
<accession>A0A0F5JS25</accession>
<dbReference type="Gene3D" id="2.40.170.20">
    <property type="entry name" value="TonB-dependent receptor, beta-barrel domain"/>
    <property type="match status" value="1"/>
</dbReference>
<dbReference type="InterPro" id="IPR012910">
    <property type="entry name" value="Plug_dom"/>
</dbReference>
<evidence type="ECO:0000313" key="10">
    <source>
        <dbReference type="EMBL" id="KKB60177.1"/>
    </source>
</evidence>
<dbReference type="FunFam" id="2.170.130.10:FF:000003">
    <property type="entry name" value="SusC/RagA family TonB-linked outer membrane protein"/>
    <property type="match status" value="1"/>
</dbReference>
<evidence type="ECO:0000256" key="8">
    <source>
        <dbReference type="SAM" id="SignalP"/>
    </source>
</evidence>
<protein>
    <submittedName>
        <fullName evidence="10">SusC/RagA family TonB-linked outer membrane protein</fullName>
    </submittedName>
</protein>
<dbReference type="Pfam" id="PF13715">
    <property type="entry name" value="CarbopepD_reg_2"/>
    <property type="match status" value="1"/>
</dbReference>
<dbReference type="InterPro" id="IPR036942">
    <property type="entry name" value="Beta-barrel_TonB_sf"/>
</dbReference>
<dbReference type="PATRIC" id="fig|927665.4.peg.455"/>
<dbReference type="EMBL" id="AQHV01000001">
    <property type="protein sequence ID" value="KKB60177.1"/>
    <property type="molecule type" value="Genomic_DNA"/>
</dbReference>
<evidence type="ECO:0000313" key="11">
    <source>
        <dbReference type="Proteomes" id="UP000033047"/>
    </source>
</evidence>
<evidence type="ECO:0000256" key="3">
    <source>
        <dbReference type="ARBA" id="ARBA00022452"/>
    </source>
</evidence>
<keyword evidence="2 7" id="KW-0813">Transport</keyword>
<dbReference type="HOGENOM" id="CLU_004317_0_2_10"/>
<dbReference type="InterPro" id="IPR023997">
    <property type="entry name" value="TonB-dep_OMP_SusC/RagA_CS"/>
</dbReference>
<reference evidence="10 11" key="1">
    <citation type="submission" date="2013-04" db="EMBL/GenBank/DDBJ databases">
        <title>The Genome Sequence of Parabacteroides goldsteinii DSM 19448.</title>
        <authorList>
            <consortium name="The Broad Institute Genomics Platform"/>
            <person name="Earl A."/>
            <person name="Ward D."/>
            <person name="Feldgarden M."/>
            <person name="Gevers D."/>
            <person name="Martens E."/>
            <person name="Sakamoto M."/>
            <person name="Benno Y."/>
            <person name="Song Y."/>
            <person name="Liu C."/>
            <person name="Lee J."/>
            <person name="Bolanos M."/>
            <person name="Vaisanen M.L."/>
            <person name="Finegold S.M."/>
            <person name="Walker B."/>
            <person name="Young S."/>
            <person name="Zeng Q."/>
            <person name="Gargeya S."/>
            <person name="Fitzgerald M."/>
            <person name="Haas B."/>
            <person name="Abouelleil A."/>
            <person name="Allen A.W."/>
            <person name="Alvarado L."/>
            <person name="Arachchi H.M."/>
            <person name="Berlin A.M."/>
            <person name="Chapman S.B."/>
            <person name="Gainer-Dewar J."/>
            <person name="Goldberg J."/>
            <person name="Griggs A."/>
            <person name="Gujja S."/>
            <person name="Hansen M."/>
            <person name="Howarth C."/>
            <person name="Imamovic A."/>
            <person name="Ireland A."/>
            <person name="Larimer J."/>
            <person name="McCowan C."/>
            <person name="Murphy C."/>
            <person name="Pearson M."/>
            <person name="Poon T.W."/>
            <person name="Priest M."/>
            <person name="Roberts A."/>
            <person name="Saif S."/>
            <person name="Shea T."/>
            <person name="Sisk P."/>
            <person name="Sykes S."/>
            <person name="Wortman J."/>
            <person name="Nusbaum C."/>
            <person name="Birren B."/>
        </authorList>
    </citation>
    <scope>NUCLEOTIDE SEQUENCE [LARGE SCALE GENOMIC DNA]</scope>
    <source>
        <strain evidence="10 11">DSM 19448</strain>
    </source>
</reference>
<dbReference type="AlphaFoldDB" id="A0A0F5JS25"/>
<dbReference type="InterPro" id="IPR008969">
    <property type="entry name" value="CarboxyPept-like_regulatory"/>
</dbReference>
<comment type="subcellular location">
    <subcellularLocation>
        <location evidence="1 7">Cell outer membrane</location>
        <topology evidence="1 7">Multi-pass membrane protein</topology>
    </subcellularLocation>
</comment>
<name>A0A0F5JS25_9BACT</name>
<feature type="domain" description="TonB-dependent receptor plug" evidence="9">
    <location>
        <begin position="221"/>
        <end position="327"/>
    </location>
</feature>
<keyword evidence="4 7" id="KW-0812">Transmembrane</keyword>
<dbReference type="NCBIfam" id="TIGR04056">
    <property type="entry name" value="OMP_RagA_SusC"/>
    <property type="match status" value="1"/>
</dbReference>
<dbReference type="SUPFAM" id="SSF56935">
    <property type="entry name" value="Porins"/>
    <property type="match status" value="1"/>
</dbReference>
<feature type="signal peptide" evidence="8">
    <location>
        <begin position="1"/>
        <end position="39"/>
    </location>
</feature>
<dbReference type="SUPFAM" id="SSF49464">
    <property type="entry name" value="Carboxypeptidase regulatory domain-like"/>
    <property type="match status" value="1"/>
</dbReference>
<evidence type="ECO:0000256" key="6">
    <source>
        <dbReference type="ARBA" id="ARBA00023237"/>
    </source>
</evidence>